<feature type="compositionally biased region" description="Acidic residues" evidence="1">
    <location>
        <begin position="143"/>
        <end position="167"/>
    </location>
</feature>
<feature type="region of interest" description="Disordered" evidence="1">
    <location>
        <begin position="1"/>
        <end position="167"/>
    </location>
</feature>
<dbReference type="Proteomes" id="UP001465976">
    <property type="component" value="Unassembled WGS sequence"/>
</dbReference>
<name>A0ABR3ES28_9AGAR</name>
<gene>
    <name evidence="2" type="ORF">V5O48_016309</name>
</gene>
<accession>A0ABR3ES28</accession>
<keyword evidence="3" id="KW-1185">Reference proteome</keyword>
<dbReference type="EMBL" id="JBAHYK010002152">
    <property type="protein sequence ID" value="KAL0565711.1"/>
    <property type="molecule type" value="Genomic_DNA"/>
</dbReference>
<feature type="compositionally biased region" description="Basic and acidic residues" evidence="1">
    <location>
        <begin position="34"/>
        <end position="45"/>
    </location>
</feature>
<feature type="compositionally biased region" description="Polar residues" evidence="1">
    <location>
        <begin position="1"/>
        <end position="30"/>
    </location>
</feature>
<feature type="compositionally biased region" description="Polar residues" evidence="1">
    <location>
        <begin position="77"/>
        <end position="86"/>
    </location>
</feature>
<reference evidence="2 3" key="1">
    <citation type="submission" date="2024-02" db="EMBL/GenBank/DDBJ databases">
        <title>A draft genome for the cacao thread blight pathogen Marasmius crinis-equi.</title>
        <authorList>
            <person name="Cohen S.P."/>
            <person name="Baruah I.K."/>
            <person name="Amoako-Attah I."/>
            <person name="Bukari Y."/>
            <person name="Meinhardt L.W."/>
            <person name="Bailey B.A."/>
        </authorList>
    </citation>
    <scope>NUCLEOTIDE SEQUENCE [LARGE SCALE GENOMIC DNA]</scope>
    <source>
        <strain evidence="2 3">GH-76</strain>
    </source>
</reference>
<evidence type="ECO:0000313" key="2">
    <source>
        <dbReference type="EMBL" id="KAL0565711.1"/>
    </source>
</evidence>
<sequence>MPPFCNTSDSIQMGNNRTRLCPRTQSTSGNKRAAQKDRNQEDDTPKSPSPQPEGSALSKSLAPYPKPKPAYRKLSGTPATNASFDNVTAAEVLAGMNSTKSPREEAMLDDGGSHHRGPLNDEGRHENSPKNSKSSRKSRGSMEDEDEDEQDDNGSDLDLDLDSDLGV</sequence>
<comment type="caution">
    <text evidence="2">The sequence shown here is derived from an EMBL/GenBank/DDBJ whole genome shotgun (WGS) entry which is preliminary data.</text>
</comment>
<evidence type="ECO:0000256" key="1">
    <source>
        <dbReference type="SAM" id="MobiDB-lite"/>
    </source>
</evidence>
<feature type="compositionally biased region" description="Basic and acidic residues" evidence="1">
    <location>
        <begin position="118"/>
        <end position="128"/>
    </location>
</feature>
<protein>
    <submittedName>
        <fullName evidence="2">Uncharacterized protein</fullName>
    </submittedName>
</protein>
<evidence type="ECO:0000313" key="3">
    <source>
        <dbReference type="Proteomes" id="UP001465976"/>
    </source>
</evidence>
<proteinExistence type="predicted"/>
<organism evidence="2 3">
    <name type="scientific">Marasmius crinis-equi</name>
    <dbReference type="NCBI Taxonomy" id="585013"/>
    <lineage>
        <taxon>Eukaryota</taxon>
        <taxon>Fungi</taxon>
        <taxon>Dikarya</taxon>
        <taxon>Basidiomycota</taxon>
        <taxon>Agaricomycotina</taxon>
        <taxon>Agaricomycetes</taxon>
        <taxon>Agaricomycetidae</taxon>
        <taxon>Agaricales</taxon>
        <taxon>Marasmiineae</taxon>
        <taxon>Marasmiaceae</taxon>
        <taxon>Marasmius</taxon>
    </lineage>
</organism>